<keyword evidence="2" id="KW-1185">Reference proteome</keyword>
<evidence type="ECO:0000313" key="2">
    <source>
        <dbReference type="Proteomes" id="UP001287059"/>
    </source>
</evidence>
<reference evidence="1 2" key="1">
    <citation type="submission" date="2023-08" db="EMBL/GenBank/DDBJ databases">
        <title>Implementing the SeqCode for naming new Mesorhizobium species isolated from Vachellia karroo root nodules.</title>
        <authorList>
            <person name="Van Lill M."/>
        </authorList>
    </citation>
    <scope>NUCLEOTIDE SEQUENCE [LARGE SCALE GENOMIC DNA]</scope>
    <source>
        <strain evidence="1 2">VK24D</strain>
    </source>
</reference>
<dbReference type="SUPFAM" id="SSF52540">
    <property type="entry name" value="P-loop containing nucleoside triphosphate hydrolases"/>
    <property type="match status" value="1"/>
</dbReference>
<evidence type="ECO:0000313" key="1">
    <source>
        <dbReference type="EMBL" id="MDX8477896.1"/>
    </source>
</evidence>
<dbReference type="InterPro" id="IPR027417">
    <property type="entry name" value="P-loop_NTPase"/>
</dbReference>
<evidence type="ECO:0008006" key="3">
    <source>
        <dbReference type="Google" id="ProtNLM"/>
    </source>
</evidence>
<sequence length="581" mass="64455">MTGAPNADDQEFDEALDDSFEERADHVEETVIKSGTATGDQFDEIVRVLCARGLVLLVGPRGCGKTHLMRYAWLECVDHKDRPFSVYTSLNRYLSLEPLSRARTDANGLFHSWVLARILQGAQETFRRVGGPADYDIGVEFGVGSEQLDNLVKALERNFQLDADDEMLHRKLSVEAVKRVLADLAARSGRTRTVLLLDDAALTLSPAFMTEFLDILRVIKSPEIAPKCSVYPGTTVFGTRFHADHEGRTVSAWAAIDNPGYGAMMQTIAERRYPEGLSGITPEASTLLQYAAFGIPRAYLTLLRSVQAAKPTKSSLASTVTKVIRSHRENRIREFRSLGEKVVELKTLIRVGESFFDGVVLAMTRRNEELKGKKEKATVLGIEADDFDPLSSRMVDLLAEAGLLHKEEAVSHGPERQYRRFTPHLAALIAARAFSPGDRGTSLGNIVEFISRPNEKHPVRRKFTTVFANQGMKESLKLDLPPCQACGEPRSNEKQKFCQNCGTKLVDELIYNRIMAMQINGVPGLTPFLISKMESASIRTVGALRALQDPGSALRKIPAIAQARSDRILTKVEEYVDEMMS</sequence>
<protein>
    <recommendedName>
        <fullName evidence="3">Zinc ribbon domain-containing protein</fullName>
    </recommendedName>
</protein>
<dbReference type="RefSeq" id="WP_320286319.1">
    <property type="nucleotide sequence ID" value="NZ_JAVIIW010000004.1"/>
</dbReference>
<organism evidence="1 2">
    <name type="scientific">Mesorhizobium album</name>
    <dbReference type="NCBI Taxonomy" id="3072314"/>
    <lineage>
        <taxon>Bacteria</taxon>
        <taxon>Pseudomonadati</taxon>
        <taxon>Pseudomonadota</taxon>
        <taxon>Alphaproteobacteria</taxon>
        <taxon>Hyphomicrobiales</taxon>
        <taxon>Phyllobacteriaceae</taxon>
        <taxon>Mesorhizobium</taxon>
    </lineage>
</organism>
<dbReference type="EMBL" id="JAVIIW010000004">
    <property type="protein sequence ID" value="MDX8477896.1"/>
    <property type="molecule type" value="Genomic_DNA"/>
</dbReference>
<gene>
    <name evidence="1" type="ORF">RFN28_05290</name>
</gene>
<name>A0ABU4XT56_9HYPH</name>
<proteinExistence type="predicted"/>
<accession>A0ABU4XT56</accession>
<dbReference type="Gene3D" id="3.40.50.300">
    <property type="entry name" value="P-loop containing nucleotide triphosphate hydrolases"/>
    <property type="match status" value="1"/>
</dbReference>
<comment type="caution">
    <text evidence="1">The sequence shown here is derived from an EMBL/GenBank/DDBJ whole genome shotgun (WGS) entry which is preliminary data.</text>
</comment>
<dbReference type="Proteomes" id="UP001287059">
    <property type="component" value="Unassembled WGS sequence"/>
</dbReference>